<organism evidence="2 3">
    <name type="scientific">Piloderma croceum (strain F 1598)</name>
    <dbReference type="NCBI Taxonomy" id="765440"/>
    <lineage>
        <taxon>Eukaryota</taxon>
        <taxon>Fungi</taxon>
        <taxon>Dikarya</taxon>
        <taxon>Basidiomycota</taxon>
        <taxon>Agaricomycotina</taxon>
        <taxon>Agaricomycetes</taxon>
        <taxon>Agaricomycetidae</taxon>
        <taxon>Atheliales</taxon>
        <taxon>Atheliaceae</taxon>
        <taxon>Piloderma</taxon>
    </lineage>
</organism>
<accession>A0A0C3AVN9</accession>
<keyword evidence="3" id="KW-1185">Reference proteome</keyword>
<protein>
    <submittedName>
        <fullName evidence="2">Uncharacterized protein</fullName>
    </submittedName>
</protein>
<reference evidence="3" key="2">
    <citation type="submission" date="2015-01" db="EMBL/GenBank/DDBJ databases">
        <title>Evolutionary Origins and Diversification of the Mycorrhizal Mutualists.</title>
        <authorList>
            <consortium name="DOE Joint Genome Institute"/>
            <consortium name="Mycorrhizal Genomics Consortium"/>
            <person name="Kohler A."/>
            <person name="Kuo A."/>
            <person name="Nagy L.G."/>
            <person name="Floudas D."/>
            <person name="Copeland A."/>
            <person name="Barry K.W."/>
            <person name="Cichocki N."/>
            <person name="Veneault-Fourrey C."/>
            <person name="LaButti K."/>
            <person name="Lindquist E.A."/>
            <person name="Lipzen A."/>
            <person name="Lundell T."/>
            <person name="Morin E."/>
            <person name="Murat C."/>
            <person name="Riley R."/>
            <person name="Ohm R."/>
            <person name="Sun H."/>
            <person name="Tunlid A."/>
            <person name="Henrissat B."/>
            <person name="Grigoriev I.V."/>
            <person name="Hibbett D.S."/>
            <person name="Martin F."/>
        </authorList>
    </citation>
    <scope>NUCLEOTIDE SEQUENCE [LARGE SCALE GENOMIC DNA]</scope>
    <source>
        <strain evidence="3">F 1598</strain>
    </source>
</reference>
<dbReference type="EMBL" id="KN833019">
    <property type="protein sequence ID" value="KIM78043.1"/>
    <property type="molecule type" value="Genomic_DNA"/>
</dbReference>
<evidence type="ECO:0000313" key="2">
    <source>
        <dbReference type="EMBL" id="KIM78043.1"/>
    </source>
</evidence>
<dbReference type="AlphaFoldDB" id="A0A0C3AVN9"/>
<dbReference type="HOGENOM" id="CLU_066679_1_0_1"/>
<gene>
    <name evidence="2" type="ORF">PILCRDRAFT_824759</name>
</gene>
<dbReference type="InParanoid" id="A0A0C3AVN9"/>
<evidence type="ECO:0000313" key="3">
    <source>
        <dbReference type="Proteomes" id="UP000054166"/>
    </source>
</evidence>
<dbReference type="Proteomes" id="UP000054166">
    <property type="component" value="Unassembled WGS sequence"/>
</dbReference>
<name>A0A0C3AVN9_PILCF</name>
<dbReference type="OrthoDB" id="3255261at2759"/>
<proteinExistence type="predicted"/>
<reference evidence="2 3" key="1">
    <citation type="submission" date="2014-04" db="EMBL/GenBank/DDBJ databases">
        <authorList>
            <consortium name="DOE Joint Genome Institute"/>
            <person name="Kuo A."/>
            <person name="Tarkka M."/>
            <person name="Buscot F."/>
            <person name="Kohler A."/>
            <person name="Nagy L.G."/>
            <person name="Floudas D."/>
            <person name="Copeland A."/>
            <person name="Barry K.W."/>
            <person name="Cichocki N."/>
            <person name="Veneault-Fourrey C."/>
            <person name="LaButti K."/>
            <person name="Lindquist E.A."/>
            <person name="Lipzen A."/>
            <person name="Lundell T."/>
            <person name="Morin E."/>
            <person name="Murat C."/>
            <person name="Sun H."/>
            <person name="Tunlid A."/>
            <person name="Henrissat B."/>
            <person name="Grigoriev I.V."/>
            <person name="Hibbett D.S."/>
            <person name="Martin F."/>
            <person name="Nordberg H.P."/>
            <person name="Cantor M.N."/>
            <person name="Hua S.X."/>
        </authorList>
    </citation>
    <scope>NUCLEOTIDE SEQUENCE [LARGE SCALE GENOMIC DNA]</scope>
    <source>
        <strain evidence="2 3">F 1598</strain>
    </source>
</reference>
<dbReference type="STRING" id="765440.A0A0C3AVN9"/>
<evidence type="ECO:0000256" key="1">
    <source>
        <dbReference type="SAM" id="MobiDB-lite"/>
    </source>
</evidence>
<feature type="region of interest" description="Disordered" evidence="1">
    <location>
        <begin position="231"/>
        <end position="251"/>
    </location>
</feature>
<sequence length="270" mass="30409">MVWPMSSPKSDMRLYIDLLFRKTNMYANYNPTTLLELGDYGDITKEGEFIRSGNILQEDTSLRDAVESGKEPTGSDKYYFASRSPRNNTFSVITTDIPTLAECSPKVGWDIKKDRHAALIMINANRHEIRFEGRLHRYIQNLPELAEKAVVTKVYRCSAYAQLITNDGQSGQVYAGFKGNNSAPSTPNSSGTSVVERAWQTFSQTGNWNTGTHPLSSSLYTPLVTIRQIRPKGPTTGYRDPIPPEITDEDEMQDYILPWGDLDEHGDEID</sequence>